<comment type="caution">
    <text evidence="1">The sequence shown here is derived from an EMBL/GenBank/DDBJ whole genome shotgun (WGS) entry which is preliminary data.</text>
</comment>
<dbReference type="SUPFAM" id="SSF52540">
    <property type="entry name" value="P-loop containing nucleoside triphosphate hydrolases"/>
    <property type="match status" value="1"/>
</dbReference>
<gene>
    <name evidence="1" type="ORF">H7R39_06985</name>
</gene>
<evidence type="ECO:0000313" key="1">
    <source>
        <dbReference type="EMBL" id="MBC2883003.1"/>
    </source>
</evidence>
<dbReference type="Pfam" id="PF13481">
    <property type="entry name" value="AAA_25"/>
    <property type="match status" value="1"/>
</dbReference>
<organism evidence="1 2">
    <name type="scientific">Campylobacter massiliensis</name>
    <dbReference type="NCBI Taxonomy" id="2762557"/>
    <lineage>
        <taxon>Bacteria</taxon>
        <taxon>Pseudomonadati</taxon>
        <taxon>Campylobacterota</taxon>
        <taxon>Epsilonproteobacteria</taxon>
        <taxon>Campylobacterales</taxon>
        <taxon>Campylobacteraceae</taxon>
        <taxon>Campylobacter</taxon>
    </lineage>
</organism>
<dbReference type="AlphaFoldDB" id="A0A842JC34"/>
<dbReference type="Proteomes" id="UP000552683">
    <property type="component" value="Unassembled WGS sequence"/>
</dbReference>
<name>A0A842JC34_9BACT</name>
<dbReference type="InterPro" id="IPR027417">
    <property type="entry name" value="P-loop_NTPase"/>
</dbReference>
<keyword evidence="2" id="KW-1185">Reference proteome</keyword>
<proteinExistence type="predicted"/>
<sequence>MNFHCDPWEYMGADVGSLPPFQNIDETIITKDRLIVNKECAKALERARKLRLCAQDKLNTESNWLIPYVIQKQSIVVLYAPAGSGKTFAAWGLAKFSYLTKKASEVFYFDGDNGLSVIFDRGAEELIKYKNFNYIAMNNPRIHKEFGEIDNLKLLKEIVNSKENLSNMLFVIDSLKDFVGELDMESGKDMKTYFRDYIMNLRLRGATIVLLHHTNKAIKKKDGTVDTNQLTFTGSQQMLNSLETAYMVVPNNGDTAQQDGYIAYDFIGEKRRVGGNNLKLTVFTRFENNHKNLDIELEVPNMQAYIRNKKELKTIEKITNILLEHGDTELEVLFKKLKKHRRDRLLAQVLQDYELIFWKTYFLNRKKYLSIIKG</sequence>
<dbReference type="Gene3D" id="3.40.50.300">
    <property type="entry name" value="P-loop containing nucleotide triphosphate hydrolases"/>
    <property type="match status" value="1"/>
</dbReference>
<protein>
    <submittedName>
        <fullName evidence="1">AAA family ATPase</fullName>
    </submittedName>
</protein>
<evidence type="ECO:0000313" key="2">
    <source>
        <dbReference type="Proteomes" id="UP000552683"/>
    </source>
</evidence>
<dbReference type="EMBL" id="JACLZK010000002">
    <property type="protein sequence ID" value="MBC2883003.1"/>
    <property type="molecule type" value="Genomic_DNA"/>
</dbReference>
<accession>A0A842JC34</accession>
<reference evidence="1 2" key="1">
    <citation type="submission" date="2020-08" db="EMBL/GenBank/DDBJ databases">
        <title>Complete genome and description of Campylobacter massiliensis Marseille-Q3452 sp. nov.</title>
        <authorList>
            <person name="Antezack A."/>
        </authorList>
    </citation>
    <scope>NUCLEOTIDE SEQUENCE [LARGE SCALE GENOMIC DNA]</scope>
    <source>
        <strain evidence="1 2">Marseille-Q3452</strain>
    </source>
</reference>
<dbReference type="RefSeq" id="WP_185898583.1">
    <property type="nucleotide sequence ID" value="NZ_JACLZK010000002.1"/>
</dbReference>